<organism evidence="2 3">
    <name type="scientific">Halochromatium glycolicum</name>
    <dbReference type="NCBI Taxonomy" id="85075"/>
    <lineage>
        <taxon>Bacteria</taxon>
        <taxon>Pseudomonadati</taxon>
        <taxon>Pseudomonadota</taxon>
        <taxon>Gammaproteobacteria</taxon>
        <taxon>Chromatiales</taxon>
        <taxon>Chromatiaceae</taxon>
        <taxon>Halochromatium</taxon>
    </lineage>
</organism>
<dbReference type="RefSeq" id="WP_200343592.1">
    <property type="nucleotide sequence ID" value="NZ_NRSJ01000001.1"/>
</dbReference>
<keyword evidence="3" id="KW-1185">Reference proteome</keyword>
<gene>
    <name evidence="2" type="ORF">CKO40_00150</name>
</gene>
<dbReference type="InterPro" id="IPR050312">
    <property type="entry name" value="IolE/XylAMocC-like"/>
</dbReference>
<accession>A0AAJ0U1A0</accession>
<dbReference type="InterPro" id="IPR036237">
    <property type="entry name" value="Xyl_isomerase-like_sf"/>
</dbReference>
<feature type="domain" description="Xylose isomerase-like TIM barrel" evidence="1">
    <location>
        <begin position="20"/>
        <end position="276"/>
    </location>
</feature>
<proteinExistence type="predicted"/>
<evidence type="ECO:0000313" key="3">
    <source>
        <dbReference type="Proteomes" id="UP001296776"/>
    </source>
</evidence>
<dbReference type="InterPro" id="IPR013022">
    <property type="entry name" value="Xyl_isomerase-like_TIM-brl"/>
</dbReference>
<reference evidence="2" key="1">
    <citation type="submission" date="2017-08" db="EMBL/GenBank/DDBJ databases">
        <authorList>
            <person name="Imhoff J.F."/>
            <person name="Rahn T."/>
            <person name="Kuenzel S."/>
            <person name="Neulinger S.C."/>
        </authorList>
    </citation>
    <scope>NUCLEOTIDE SEQUENCE</scope>
    <source>
        <strain evidence="2">DSM 11080</strain>
    </source>
</reference>
<dbReference type="Gene3D" id="3.20.20.150">
    <property type="entry name" value="Divalent-metal-dependent TIM barrel enzymes"/>
    <property type="match status" value="1"/>
</dbReference>
<dbReference type="AlphaFoldDB" id="A0AAJ0U1A0"/>
<dbReference type="Pfam" id="PF01261">
    <property type="entry name" value="AP_endonuc_2"/>
    <property type="match status" value="1"/>
</dbReference>
<dbReference type="SUPFAM" id="SSF51658">
    <property type="entry name" value="Xylose isomerase-like"/>
    <property type="match status" value="1"/>
</dbReference>
<sequence>MRIAYSTNAYTRYELATACDRIAALGFDGLEILCDRPHWFPGETTMAEADQLRARLLELGLSVSNLNANTANGFFDPPPPETVFEPSLSSADPERRRWRLNYSIEALRLAARVGARNISITSGRPESGGTPRQGIELFVDSLKRLCDAAEPMGVRVGVEYEPGLLVECASELAEVIDRVGSALLGANLDIGHSWLAREEPATVAALLNRRVWNVHIEDIAAYKHFHLVPGEGDLPIELWLDALSEAGFGGLHTVELYTYAEAPDEAGRSAIAYLRRIAAQRAKAAGR</sequence>
<comment type="caution">
    <text evidence="2">The sequence shown here is derived from an EMBL/GenBank/DDBJ whole genome shotgun (WGS) entry which is preliminary data.</text>
</comment>
<dbReference type="EMBL" id="NRSJ01000001">
    <property type="protein sequence ID" value="MBK1703002.1"/>
    <property type="molecule type" value="Genomic_DNA"/>
</dbReference>
<dbReference type="PANTHER" id="PTHR12110">
    <property type="entry name" value="HYDROXYPYRUVATE ISOMERASE"/>
    <property type="match status" value="1"/>
</dbReference>
<name>A0AAJ0U1A0_9GAMM</name>
<dbReference type="Proteomes" id="UP001296776">
    <property type="component" value="Unassembled WGS sequence"/>
</dbReference>
<evidence type="ECO:0000313" key="2">
    <source>
        <dbReference type="EMBL" id="MBK1703002.1"/>
    </source>
</evidence>
<protein>
    <recommendedName>
        <fullName evidence="1">Xylose isomerase-like TIM barrel domain-containing protein</fullName>
    </recommendedName>
</protein>
<reference evidence="2" key="2">
    <citation type="journal article" date="2020" name="Microorganisms">
        <title>Osmotic Adaptation and Compatible Solute Biosynthesis of Phototrophic Bacteria as Revealed from Genome Analyses.</title>
        <authorList>
            <person name="Imhoff J.F."/>
            <person name="Rahn T."/>
            <person name="Kunzel S."/>
            <person name="Keller A."/>
            <person name="Neulinger S.C."/>
        </authorList>
    </citation>
    <scope>NUCLEOTIDE SEQUENCE</scope>
    <source>
        <strain evidence="2">DSM 11080</strain>
    </source>
</reference>
<evidence type="ECO:0000259" key="1">
    <source>
        <dbReference type="Pfam" id="PF01261"/>
    </source>
</evidence>